<reference evidence="2 3" key="1">
    <citation type="journal article" date="2019" name="Nat. Microbiol.">
        <title>Mediterranean grassland soil C-N compound turnover is dependent on rainfall and depth, and is mediated by genomically divergent microorganisms.</title>
        <authorList>
            <person name="Diamond S."/>
            <person name="Andeer P.F."/>
            <person name="Li Z."/>
            <person name="Crits-Christoph A."/>
            <person name="Burstein D."/>
            <person name="Anantharaman K."/>
            <person name="Lane K.R."/>
            <person name="Thomas B.C."/>
            <person name="Pan C."/>
            <person name="Northen T.R."/>
            <person name="Banfield J.F."/>
        </authorList>
    </citation>
    <scope>NUCLEOTIDE SEQUENCE [LARGE SCALE GENOMIC DNA]</scope>
    <source>
        <strain evidence="2">NP_5</strain>
    </source>
</reference>
<dbReference type="PANTHER" id="PTHR42785">
    <property type="entry name" value="DNA TOPOISOMERASE, TYPE IA, CORE"/>
    <property type="match status" value="1"/>
</dbReference>
<dbReference type="CDD" id="cd03363">
    <property type="entry name" value="TOPRIM_TopoIA_TopoI"/>
    <property type="match status" value="1"/>
</dbReference>
<dbReference type="InterPro" id="IPR023405">
    <property type="entry name" value="Topo_IA_core_domain"/>
</dbReference>
<gene>
    <name evidence="2" type="ORF">E6H02_02280</name>
</gene>
<dbReference type="GO" id="GO:0003677">
    <property type="term" value="F:DNA binding"/>
    <property type="evidence" value="ECO:0007669"/>
    <property type="project" value="InterPro"/>
</dbReference>
<feature type="domain" description="Toprim" evidence="1">
    <location>
        <begin position="34"/>
        <end position="144"/>
    </location>
</feature>
<accession>A0A537M4R4</accession>
<feature type="non-terminal residue" evidence="2">
    <location>
        <position position="154"/>
    </location>
</feature>
<dbReference type="SUPFAM" id="SSF56712">
    <property type="entry name" value="Prokaryotic type I DNA topoisomerase"/>
    <property type="match status" value="1"/>
</dbReference>
<dbReference type="EMBL" id="VBAM01000066">
    <property type="protein sequence ID" value="TMJ15248.1"/>
    <property type="molecule type" value="Genomic_DNA"/>
</dbReference>
<sequence length="154" mass="16903">MAKSLVVVEPPVKAKTVKKPLAVESPAKGSTVKKSLVVVESPTKARTVKKLLDRKYEVVASMGHVKDLPRSQLGVDVEHEFAPKYVVPKGKGPVIKELKAAAKKASAVYLATDPDREGEAISWHLATILNPLNPKIKRIEFHEVTRDAIRRALQ</sequence>
<proteinExistence type="predicted"/>
<evidence type="ECO:0000313" key="2">
    <source>
        <dbReference type="EMBL" id="TMJ15248.1"/>
    </source>
</evidence>
<dbReference type="PROSITE" id="PS50880">
    <property type="entry name" value="TOPRIM"/>
    <property type="match status" value="1"/>
</dbReference>
<dbReference type="Proteomes" id="UP000320393">
    <property type="component" value="Unassembled WGS sequence"/>
</dbReference>
<dbReference type="InterPro" id="IPR034149">
    <property type="entry name" value="TOPRIM_TopoI"/>
</dbReference>
<dbReference type="InterPro" id="IPR000380">
    <property type="entry name" value="Topo_IA"/>
</dbReference>
<dbReference type="GO" id="GO:0006265">
    <property type="term" value="P:DNA topological change"/>
    <property type="evidence" value="ECO:0007669"/>
    <property type="project" value="InterPro"/>
</dbReference>
<dbReference type="InterPro" id="IPR006171">
    <property type="entry name" value="TOPRIM_dom"/>
</dbReference>
<evidence type="ECO:0000313" key="3">
    <source>
        <dbReference type="Proteomes" id="UP000320393"/>
    </source>
</evidence>
<keyword evidence="2" id="KW-0413">Isomerase</keyword>
<name>A0A537M4R4_9BACT</name>
<organism evidence="2 3">
    <name type="scientific">Candidatus Segetimicrobium genomatis</name>
    <dbReference type="NCBI Taxonomy" id="2569760"/>
    <lineage>
        <taxon>Bacteria</taxon>
        <taxon>Bacillati</taxon>
        <taxon>Candidatus Sysuimicrobiota</taxon>
        <taxon>Candidatus Sysuimicrobiia</taxon>
        <taxon>Candidatus Sysuimicrobiales</taxon>
        <taxon>Candidatus Segetimicrobiaceae</taxon>
        <taxon>Candidatus Segetimicrobium</taxon>
    </lineage>
</organism>
<dbReference type="Pfam" id="PF01751">
    <property type="entry name" value="Toprim"/>
    <property type="match status" value="1"/>
</dbReference>
<evidence type="ECO:0000259" key="1">
    <source>
        <dbReference type="PROSITE" id="PS50880"/>
    </source>
</evidence>
<comment type="caution">
    <text evidence="2">The sequence shown here is derived from an EMBL/GenBank/DDBJ whole genome shotgun (WGS) entry which is preliminary data.</text>
</comment>
<dbReference type="SMART" id="SM00493">
    <property type="entry name" value="TOPRIM"/>
    <property type="match status" value="1"/>
</dbReference>
<dbReference type="AlphaFoldDB" id="A0A537M4R4"/>
<dbReference type="GO" id="GO:0003917">
    <property type="term" value="F:DNA topoisomerase type I (single strand cut, ATP-independent) activity"/>
    <property type="evidence" value="ECO:0007669"/>
    <property type="project" value="InterPro"/>
</dbReference>
<protein>
    <submittedName>
        <fullName evidence="2">DNA topoisomerase I</fullName>
    </submittedName>
</protein>
<dbReference type="Gene3D" id="3.40.50.140">
    <property type="match status" value="1"/>
</dbReference>
<dbReference type="PANTHER" id="PTHR42785:SF1">
    <property type="entry name" value="DNA TOPOISOMERASE"/>
    <property type="match status" value="1"/>
</dbReference>